<proteinExistence type="predicted"/>
<accession>A0AA35YMF4</accession>
<reference evidence="2" key="1">
    <citation type="submission" date="2023-04" db="EMBL/GenBank/DDBJ databases">
        <authorList>
            <person name="Vijverberg K."/>
            <person name="Xiong W."/>
            <person name="Schranz E."/>
        </authorList>
    </citation>
    <scope>NUCLEOTIDE SEQUENCE</scope>
</reference>
<evidence type="ECO:0000313" key="3">
    <source>
        <dbReference type="Proteomes" id="UP001177003"/>
    </source>
</evidence>
<protein>
    <submittedName>
        <fullName evidence="2">Uncharacterized protein</fullName>
    </submittedName>
</protein>
<feature type="compositionally biased region" description="Basic and acidic residues" evidence="1">
    <location>
        <begin position="1"/>
        <end position="17"/>
    </location>
</feature>
<sequence length="142" mass="15938">MRGKITSEEAEVNRSDFRGGVASSGVSEDDTFGGRCLQGTEEREYKRTRTKWFFARNEDVVRNKMLAGPEQGQSRLPSRASQNPERHKIPGSNIKAKIHEVCRPPIQSSVAEEVEQTAAAYNKKHVCFLTSVDCCCSKLKFK</sequence>
<feature type="region of interest" description="Disordered" evidence="1">
    <location>
        <begin position="64"/>
        <end position="93"/>
    </location>
</feature>
<evidence type="ECO:0000256" key="1">
    <source>
        <dbReference type="SAM" id="MobiDB-lite"/>
    </source>
</evidence>
<dbReference type="AlphaFoldDB" id="A0AA35YMF4"/>
<dbReference type="EMBL" id="OX465079">
    <property type="protein sequence ID" value="CAI9276543.1"/>
    <property type="molecule type" value="Genomic_DNA"/>
</dbReference>
<gene>
    <name evidence="2" type="ORF">LSALG_LOCUS16517</name>
</gene>
<keyword evidence="3" id="KW-1185">Reference proteome</keyword>
<dbReference type="Proteomes" id="UP001177003">
    <property type="component" value="Chromosome 3"/>
</dbReference>
<evidence type="ECO:0000313" key="2">
    <source>
        <dbReference type="EMBL" id="CAI9276543.1"/>
    </source>
</evidence>
<organism evidence="2 3">
    <name type="scientific">Lactuca saligna</name>
    <name type="common">Willowleaf lettuce</name>
    <dbReference type="NCBI Taxonomy" id="75948"/>
    <lineage>
        <taxon>Eukaryota</taxon>
        <taxon>Viridiplantae</taxon>
        <taxon>Streptophyta</taxon>
        <taxon>Embryophyta</taxon>
        <taxon>Tracheophyta</taxon>
        <taxon>Spermatophyta</taxon>
        <taxon>Magnoliopsida</taxon>
        <taxon>eudicotyledons</taxon>
        <taxon>Gunneridae</taxon>
        <taxon>Pentapetalae</taxon>
        <taxon>asterids</taxon>
        <taxon>campanulids</taxon>
        <taxon>Asterales</taxon>
        <taxon>Asteraceae</taxon>
        <taxon>Cichorioideae</taxon>
        <taxon>Cichorieae</taxon>
        <taxon>Lactucinae</taxon>
        <taxon>Lactuca</taxon>
    </lineage>
</organism>
<feature type="region of interest" description="Disordered" evidence="1">
    <location>
        <begin position="1"/>
        <end position="35"/>
    </location>
</feature>
<feature type="compositionally biased region" description="Polar residues" evidence="1">
    <location>
        <begin position="71"/>
        <end position="83"/>
    </location>
</feature>
<name>A0AA35YMF4_LACSI</name>